<evidence type="ECO:0000256" key="1">
    <source>
        <dbReference type="ARBA" id="ARBA00004229"/>
    </source>
</evidence>
<dbReference type="GeneID" id="17309207"/>
<dbReference type="GO" id="GO:0051301">
    <property type="term" value="P:cell division"/>
    <property type="evidence" value="ECO:0007669"/>
    <property type="project" value="UniProtKB-UniRule"/>
</dbReference>
<dbReference type="RefSeq" id="XP_005839449.1">
    <property type="nucleotide sequence ID" value="XM_005839392.1"/>
</dbReference>
<dbReference type="eggNOG" id="KOG2227">
    <property type="taxonomic scope" value="Eukaryota"/>
</dbReference>
<gene>
    <name evidence="9" type="primary">CDC6</name>
    <name evidence="9" type="ORF">GUITHDRAFT_101641</name>
</gene>
<accession>L1JVW9</accession>
<dbReference type="PIRSF" id="PIRSF001767">
    <property type="entry name" value="Cdc6"/>
    <property type="match status" value="1"/>
</dbReference>
<reference evidence="11" key="2">
    <citation type="submission" date="2012-11" db="EMBL/GenBank/DDBJ databases">
        <authorList>
            <person name="Kuo A."/>
            <person name="Curtis B.A."/>
            <person name="Tanifuji G."/>
            <person name="Burki F."/>
            <person name="Gruber A."/>
            <person name="Irimia M."/>
            <person name="Maruyama S."/>
            <person name="Arias M.C."/>
            <person name="Ball S.G."/>
            <person name="Gile G.H."/>
            <person name="Hirakawa Y."/>
            <person name="Hopkins J.F."/>
            <person name="Rensing S.A."/>
            <person name="Schmutz J."/>
            <person name="Symeonidi A."/>
            <person name="Elias M."/>
            <person name="Eveleigh R.J."/>
            <person name="Herman E.K."/>
            <person name="Klute M.J."/>
            <person name="Nakayama T."/>
            <person name="Obornik M."/>
            <person name="Reyes-Prieto A."/>
            <person name="Armbrust E.V."/>
            <person name="Aves S.J."/>
            <person name="Beiko R.G."/>
            <person name="Coutinho P."/>
            <person name="Dacks J.B."/>
            <person name="Durnford D.G."/>
            <person name="Fast N.M."/>
            <person name="Green B.R."/>
            <person name="Grisdale C."/>
            <person name="Hempe F."/>
            <person name="Henrissat B."/>
            <person name="Hoppner M.P."/>
            <person name="Ishida K.-I."/>
            <person name="Kim E."/>
            <person name="Koreny L."/>
            <person name="Kroth P.G."/>
            <person name="Liu Y."/>
            <person name="Malik S.-B."/>
            <person name="Maier U.G."/>
            <person name="McRose D."/>
            <person name="Mock T."/>
            <person name="Neilson J.A."/>
            <person name="Onodera N.T."/>
            <person name="Poole A.M."/>
            <person name="Pritham E.J."/>
            <person name="Richards T.A."/>
            <person name="Rocap G."/>
            <person name="Roy S.W."/>
            <person name="Sarai C."/>
            <person name="Schaack S."/>
            <person name="Shirato S."/>
            <person name="Slamovits C.H."/>
            <person name="Spencer D.F."/>
            <person name="Suzuki S."/>
            <person name="Worden A.Z."/>
            <person name="Zauner S."/>
            <person name="Barry K."/>
            <person name="Bell C."/>
            <person name="Bharti A.K."/>
            <person name="Crow J.A."/>
            <person name="Grimwood J."/>
            <person name="Kramer R."/>
            <person name="Lindquist E."/>
            <person name="Lucas S."/>
            <person name="Salamov A."/>
            <person name="McFadden G.I."/>
            <person name="Lane C.E."/>
            <person name="Keeling P.J."/>
            <person name="Gray M.W."/>
            <person name="Grigoriev I.V."/>
            <person name="Archibald J.M."/>
        </authorList>
    </citation>
    <scope>NUCLEOTIDE SEQUENCE</scope>
    <source>
        <strain evidence="11">CCMP2712</strain>
    </source>
</reference>
<keyword evidence="4" id="KW-0235">DNA replication</keyword>
<comment type="similarity">
    <text evidence="2 6">Belongs to the CDC6/cdc18 family.</text>
</comment>
<dbReference type="InterPro" id="IPR016314">
    <property type="entry name" value="Cdc6/18"/>
</dbReference>
<comment type="subcellular location">
    <subcellularLocation>
        <location evidence="1">Plastid</location>
        <location evidence="1">Chloroplast</location>
    </subcellularLocation>
</comment>
<dbReference type="GO" id="GO:0005634">
    <property type="term" value="C:nucleus"/>
    <property type="evidence" value="ECO:0007669"/>
    <property type="project" value="TreeGrafter"/>
</dbReference>
<evidence type="ECO:0000313" key="9">
    <source>
        <dbReference type="EMBL" id="EKX52469.1"/>
    </source>
</evidence>
<proteinExistence type="inferred from homology"/>
<keyword evidence="3 9" id="KW-0132">Cell division</keyword>
<dbReference type="GO" id="GO:0016887">
    <property type="term" value="F:ATP hydrolysis activity"/>
    <property type="evidence" value="ECO:0007669"/>
    <property type="project" value="InterPro"/>
</dbReference>
<dbReference type="Gene3D" id="3.40.50.300">
    <property type="entry name" value="P-loop containing nucleotide triphosphate hydrolases"/>
    <property type="match status" value="1"/>
</dbReference>
<evidence type="ECO:0000313" key="11">
    <source>
        <dbReference type="Proteomes" id="UP000011087"/>
    </source>
</evidence>
<keyword evidence="11" id="KW-1185">Reference proteome</keyword>
<dbReference type="Proteomes" id="UP000011087">
    <property type="component" value="Unassembled WGS sequence"/>
</dbReference>
<evidence type="ECO:0000256" key="4">
    <source>
        <dbReference type="ARBA" id="ARBA00022705"/>
    </source>
</evidence>
<dbReference type="KEGG" id="gtt:GUITHDRAFT_101641"/>
<dbReference type="SMART" id="SM00382">
    <property type="entry name" value="AAA"/>
    <property type="match status" value="1"/>
</dbReference>
<dbReference type="InterPro" id="IPR036390">
    <property type="entry name" value="WH_DNA-bd_sf"/>
</dbReference>
<dbReference type="STRING" id="905079.L1JVW9"/>
<dbReference type="GO" id="GO:0003688">
    <property type="term" value="F:DNA replication origin binding"/>
    <property type="evidence" value="ECO:0007669"/>
    <property type="project" value="TreeGrafter"/>
</dbReference>
<dbReference type="InterPro" id="IPR050311">
    <property type="entry name" value="ORC1/CDC6"/>
</dbReference>
<dbReference type="GO" id="GO:0033314">
    <property type="term" value="P:mitotic DNA replication checkpoint signaling"/>
    <property type="evidence" value="ECO:0007669"/>
    <property type="project" value="TreeGrafter"/>
</dbReference>
<dbReference type="InterPro" id="IPR036388">
    <property type="entry name" value="WH-like_DNA-bd_sf"/>
</dbReference>
<dbReference type="PaxDb" id="55529-EKX52469"/>
<dbReference type="HOGENOM" id="CLU_012774_4_2_1"/>
<dbReference type="AlphaFoldDB" id="L1JVW9"/>
<dbReference type="Gene3D" id="1.10.10.10">
    <property type="entry name" value="Winged helix-like DNA-binding domain superfamily/Winged helix DNA-binding domain"/>
    <property type="match status" value="1"/>
</dbReference>
<protein>
    <recommendedName>
        <fullName evidence="6">Cell division control protein</fullName>
    </recommendedName>
</protein>
<evidence type="ECO:0000256" key="6">
    <source>
        <dbReference type="PIRNR" id="PIRNR001767"/>
    </source>
</evidence>
<evidence type="ECO:0000256" key="5">
    <source>
        <dbReference type="ARBA" id="ARBA00023306"/>
    </source>
</evidence>
<reference evidence="9 11" key="1">
    <citation type="journal article" date="2012" name="Nature">
        <title>Algal genomes reveal evolutionary mosaicism and the fate of nucleomorphs.</title>
        <authorList>
            <consortium name="DOE Joint Genome Institute"/>
            <person name="Curtis B.A."/>
            <person name="Tanifuji G."/>
            <person name="Burki F."/>
            <person name="Gruber A."/>
            <person name="Irimia M."/>
            <person name="Maruyama S."/>
            <person name="Arias M.C."/>
            <person name="Ball S.G."/>
            <person name="Gile G.H."/>
            <person name="Hirakawa Y."/>
            <person name="Hopkins J.F."/>
            <person name="Kuo A."/>
            <person name="Rensing S.A."/>
            <person name="Schmutz J."/>
            <person name="Symeonidi A."/>
            <person name="Elias M."/>
            <person name="Eveleigh R.J."/>
            <person name="Herman E.K."/>
            <person name="Klute M.J."/>
            <person name="Nakayama T."/>
            <person name="Obornik M."/>
            <person name="Reyes-Prieto A."/>
            <person name="Armbrust E.V."/>
            <person name="Aves S.J."/>
            <person name="Beiko R.G."/>
            <person name="Coutinho P."/>
            <person name="Dacks J.B."/>
            <person name="Durnford D.G."/>
            <person name="Fast N.M."/>
            <person name="Green B.R."/>
            <person name="Grisdale C.J."/>
            <person name="Hempel F."/>
            <person name="Henrissat B."/>
            <person name="Hoppner M.P."/>
            <person name="Ishida K."/>
            <person name="Kim E."/>
            <person name="Koreny L."/>
            <person name="Kroth P.G."/>
            <person name="Liu Y."/>
            <person name="Malik S.B."/>
            <person name="Maier U.G."/>
            <person name="McRose D."/>
            <person name="Mock T."/>
            <person name="Neilson J.A."/>
            <person name="Onodera N.T."/>
            <person name="Poole A.M."/>
            <person name="Pritham E.J."/>
            <person name="Richards T.A."/>
            <person name="Rocap G."/>
            <person name="Roy S.W."/>
            <person name="Sarai C."/>
            <person name="Schaack S."/>
            <person name="Shirato S."/>
            <person name="Slamovits C.H."/>
            <person name="Spencer D.F."/>
            <person name="Suzuki S."/>
            <person name="Worden A.Z."/>
            <person name="Zauner S."/>
            <person name="Barry K."/>
            <person name="Bell C."/>
            <person name="Bharti A.K."/>
            <person name="Crow J.A."/>
            <person name="Grimwood J."/>
            <person name="Kramer R."/>
            <person name="Lindquist E."/>
            <person name="Lucas S."/>
            <person name="Salamov A."/>
            <person name="McFadden G.I."/>
            <person name="Lane C.E."/>
            <person name="Keeling P.J."/>
            <person name="Gray M.W."/>
            <person name="Grigoriev I.V."/>
            <person name="Archibald J.M."/>
        </authorList>
    </citation>
    <scope>NUCLEOTIDE SEQUENCE</scope>
    <source>
        <strain evidence="9 11">CCMP2712</strain>
    </source>
</reference>
<dbReference type="InterPro" id="IPR003593">
    <property type="entry name" value="AAA+_ATPase"/>
</dbReference>
<organism evidence="9">
    <name type="scientific">Guillardia theta (strain CCMP2712)</name>
    <name type="common">Cryptophyte</name>
    <dbReference type="NCBI Taxonomy" id="905079"/>
    <lineage>
        <taxon>Eukaryota</taxon>
        <taxon>Cryptophyceae</taxon>
        <taxon>Pyrenomonadales</taxon>
        <taxon>Geminigeraceae</taxon>
        <taxon>Guillardia</taxon>
    </lineage>
</organism>
<evidence type="ECO:0000256" key="2">
    <source>
        <dbReference type="ARBA" id="ARBA00006184"/>
    </source>
</evidence>
<dbReference type="PANTHER" id="PTHR10763:SF26">
    <property type="entry name" value="CELL DIVISION CONTROL PROTEIN 6 HOMOLOG"/>
    <property type="match status" value="1"/>
</dbReference>
<keyword evidence="5" id="KW-0131">Cell cycle</keyword>
<evidence type="ECO:0000259" key="8">
    <source>
        <dbReference type="SMART" id="SM00382"/>
    </source>
</evidence>
<dbReference type="Pfam" id="PF13401">
    <property type="entry name" value="AAA_22"/>
    <property type="match status" value="1"/>
</dbReference>
<dbReference type="EnsemblProtists" id="EKX52469">
    <property type="protein sequence ID" value="EKX52469"/>
    <property type="gene ID" value="GUITHDRAFT_101641"/>
</dbReference>
<evidence type="ECO:0000256" key="3">
    <source>
        <dbReference type="ARBA" id="ARBA00022618"/>
    </source>
</evidence>
<dbReference type="Gene3D" id="1.10.8.60">
    <property type="match status" value="1"/>
</dbReference>
<dbReference type="OMA" id="WPTDEVY"/>
<dbReference type="GO" id="GO:0009507">
    <property type="term" value="C:chloroplast"/>
    <property type="evidence" value="ECO:0007669"/>
    <property type="project" value="UniProtKB-SubCell"/>
</dbReference>
<feature type="region of interest" description="Disordered" evidence="7">
    <location>
        <begin position="1"/>
        <end position="51"/>
    </location>
</feature>
<evidence type="ECO:0000256" key="7">
    <source>
        <dbReference type="SAM" id="MobiDB-lite"/>
    </source>
</evidence>
<dbReference type="InterPro" id="IPR027417">
    <property type="entry name" value="P-loop_NTPase"/>
</dbReference>
<dbReference type="InterPro" id="IPR049945">
    <property type="entry name" value="AAA_22"/>
</dbReference>
<dbReference type="InterPro" id="IPR015163">
    <property type="entry name" value="Cdc6_C"/>
</dbReference>
<dbReference type="Pfam" id="PF09079">
    <property type="entry name" value="WHD_Cdc6"/>
    <property type="match status" value="1"/>
</dbReference>
<dbReference type="EMBL" id="JH992972">
    <property type="protein sequence ID" value="EKX52469.1"/>
    <property type="molecule type" value="Genomic_DNA"/>
</dbReference>
<dbReference type="OrthoDB" id="1926878at2759"/>
<name>L1JVW9_GUITC</name>
<sequence length="472" mass="52192">MPEAIQEDIMRKLRSRKPVAPRSTSSELTKRNCSAFLAPPSSKGSEPACKKQRVEHRAIPVKEKRENGDMTFDEMLEALSPHGQADLIGREKEREEMVQFFNQALETGHGSMYVCGRPGTGKTMSIKSVLKQVSRRCKTCFLNGMSLVDGARSLWDELLRQICPGAEKHDLVAEESLQKLFTAPRVKGDQKVYLVVVDEIDALLENCVENHVLLTLFLWSQLKDSRLIVMGIANALDLTHRFLPLLHAKGCAPKLLSFPTYSESEIVEILASRLNVNDGNVEKAGGEAQDKNTIWFDRSALELCARRISAESGDMRKAMEACREAARSVFSQCKTVVGIPIIAKTLSTLQNSNKMGECLKQLPLHQALIVCSLVLAHRKGIKDLTAQELTTGYVMTCRRSNMAPLSQSFVKELISPLKDLGILKVGVAVIKGKRSPTYNLALKEDVAVSTLKTIPLYSTIFSEAPRASALAL</sequence>
<dbReference type="SUPFAM" id="SSF46785">
    <property type="entry name" value="Winged helix' DNA-binding domain"/>
    <property type="match status" value="1"/>
</dbReference>
<reference evidence="10" key="3">
    <citation type="submission" date="2016-03" db="UniProtKB">
        <authorList>
            <consortium name="EnsemblProtists"/>
        </authorList>
    </citation>
    <scope>IDENTIFICATION</scope>
</reference>
<feature type="domain" description="AAA+ ATPase" evidence="8">
    <location>
        <begin position="108"/>
        <end position="252"/>
    </location>
</feature>
<evidence type="ECO:0000313" key="10">
    <source>
        <dbReference type="EnsemblProtists" id="EKX52469"/>
    </source>
</evidence>
<dbReference type="PANTHER" id="PTHR10763">
    <property type="entry name" value="CELL DIVISION CONTROL PROTEIN 6-RELATED"/>
    <property type="match status" value="1"/>
</dbReference>
<dbReference type="SUPFAM" id="SSF52540">
    <property type="entry name" value="P-loop containing nucleoside triphosphate hydrolases"/>
    <property type="match status" value="1"/>
</dbReference>
<dbReference type="GO" id="GO:0006270">
    <property type="term" value="P:DNA replication initiation"/>
    <property type="evidence" value="ECO:0007669"/>
    <property type="project" value="UniProtKB-UniRule"/>
</dbReference>